<evidence type="ECO:0000313" key="1">
    <source>
        <dbReference type="EMBL" id="CAG8769380.1"/>
    </source>
</evidence>
<organism evidence="1 2">
    <name type="scientific">Dentiscutata erythropus</name>
    <dbReference type="NCBI Taxonomy" id="1348616"/>
    <lineage>
        <taxon>Eukaryota</taxon>
        <taxon>Fungi</taxon>
        <taxon>Fungi incertae sedis</taxon>
        <taxon>Mucoromycota</taxon>
        <taxon>Glomeromycotina</taxon>
        <taxon>Glomeromycetes</taxon>
        <taxon>Diversisporales</taxon>
        <taxon>Gigasporaceae</taxon>
        <taxon>Dentiscutata</taxon>
    </lineage>
</organism>
<accession>A0A9N9J7I1</accession>
<gene>
    <name evidence="1" type="ORF">DERYTH_LOCUS18537</name>
</gene>
<protein>
    <submittedName>
        <fullName evidence="1">9844_t:CDS:1</fullName>
    </submittedName>
</protein>
<comment type="caution">
    <text evidence="1">The sequence shown here is derived from an EMBL/GenBank/DDBJ whole genome shotgun (WGS) entry which is preliminary data.</text>
</comment>
<sequence>MSREALIKNLECKLLSEKCDLGKITIQYLNETEKLLSRQLRLTIEAGPSKIVKIIEDEDLIIETKSTFVKLEIPEILAGIANNLSPRDILNFLHVN</sequence>
<dbReference type="OrthoDB" id="2443326at2759"/>
<dbReference type="Proteomes" id="UP000789405">
    <property type="component" value="Unassembled WGS sequence"/>
</dbReference>
<reference evidence="1" key="1">
    <citation type="submission" date="2021-06" db="EMBL/GenBank/DDBJ databases">
        <authorList>
            <person name="Kallberg Y."/>
            <person name="Tangrot J."/>
            <person name="Rosling A."/>
        </authorList>
    </citation>
    <scope>NUCLEOTIDE SEQUENCE</scope>
    <source>
        <strain evidence="1">MA453B</strain>
    </source>
</reference>
<proteinExistence type="predicted"/>
<dbReference type="EMBL" id="CAJVPY010018935">
    <property type="protein sequence ID" value="CAG8769380.1"/>
    <property type="molecule type" value="Genomic_DNA"/>
</dbReference>
<dbReference type="AlphaFoldDB" id="A0A9N9J7I1"/>
<name>A0A9N9J7I1_9GLOM</name>
<feature type="non-terminal residue" evidence="1">
    <location>
        <position position="1"/>
    </location>
</feature>
<keyword evidence="2" id="KW-1185">Reference proteome</keyword>
<evidence type="ECO:0000313" key="2">
    <source>
        <dbReference type="Proteomes" id="UP000789405"/>
    </source>
</evidence>
<feature type="non-terminal residue" evidence="1">
    <location>
        <position position="96"/>
    </location>
</feature>